<gene>
    <name evidence="1" type="ORF">FISHEDRAFT_75390</name>
</gene>
<dbReference type="Gene3D" id="3.10.450.50">
    <property type="match status" value="1"/>
</dbReference>
<accession>A0A0D7A791</accession>
<sequence>MDSTVVENASPQVHAVTKLLRAFDNHGTYEDLCDATTPDFSLQLYPLSAGERARNKEDVMTGKAAFKKLVFKLQEVVEAPGKVFAAATAEGLSSSDVYYENEYQFIFTVVSLEDGTYRVKSVKEFIDAKTMFEFRAKLPS</sequence>
<dbReference type="EMBL" id="KN882025">
    <property type="protein sequence ID" value="KIY46683.1"/>
    <property type="molecule type" value="Genomic_DNA"/>
</dbReference>
<evidence type="ECO:0008006" key="3">
    <source>
        <dbReference type="Google" id="ProtNLM"/>
    </source>
</evidence>
<proteinExistence type="predicted"/>
<evidence type="ECO:0000313" key="2">
    <source>
        <dbReference type="Proteomes" id="UP000054144"/>
    </source>
</evidence>
<name>A0A0D7A791_9AGAR</name>
<protein>
    <recommendedName>
        <fullName evidence="3">SnoaL-like domain-containing protein</fullName>
    </recommendedName>
</protein>
<organism evidence="1 2">
    <name type="scientific">Fistulina hepatica ATCC 64428</name>
    <dbReference type="NCBI Taxonomy" id="1128425"/>
    <lineage>
        <taxon>Eukaryota</taxon>
        <taxon>Fungi</taxon>
        <taxon>Dikarya</taxon>
        <taxon>Basidiomycota</taxon>
        <taxon>Agaricomycotina</taxon>
        <taxon>Agaricomycetes</taxon>
        <taxon>Agaricomycetidae</taxon>
        <taxon>Agaricales</taxon>
        <taxon>Fistulinaceae</taxon>
        <taxon>Fistulina</taxon>
    </lineage>
</organism>
<dbReference type="AlphaFoldDB" id="A0A0D7A791"/>
<dbReference type="Proteomes" id="UP000054144">
    <property type="component" value="Unassembled WGS sequence"/>
</dbReference>
<dbReference type="OrthoDB" id="3758478at2759"/>
<reference evidence="1 2" key="1">
    <citation type="journal article" date="2015" name="Fungal Genet. Biol.">
        <title>Evolution of novel wood decay mechanisms in Agaricales revealed by the genome sequences of Fistulina hepatica and Cylindrobasidium torrendii.</title>
        <authorList>
            <person name="Floudas D."/>
            <person name="Held B.W."/>
            <person name="Riley R."/>
            <person name="Nagy L.G."/>
            <person name="Koehler G."/>
            <person name="Ransdell A.S."/>
            <person name="Younus H."/>
            <person name="Chow J."/>
            <person name="Chiniquy J."/>
            <person name="Lipzen A."/>
            <person name="Tritt A."/>
            <person name="Sun H."/>
            <person name="Haridas S."/>
            <person name="LaButti K."/>
            <person name="Ohm R.A."/>
            <person name="Kues U."/>
            <person name="Blanchette R.A."/>
            <person name="Grigoriev I.V."/>
            <person name="Minto R.E."/>
            <person name="Hibbett D.S."/>
        </authorList>
    </citation>
    <scope>NUCLEOTIDE SEQUENCE [LARGE SCALE GENOMIC DNA]</scope>
    <source>
        <strain evidence="1 2">ATCC 64428</strain>
    </source>
</reference>
<evidence type="ECO:0000313" key="1">
    <source>
        <dbReference type="EMBL" id="KIY46683.1"/>
    </source>
</evidence>
<keyword evidence="2" id="KW-1185">Reference proteome</keyword>